<sequence>MISALLATFLVFVGLLFKYFRLSLNRRRLPPGPKSLPLIGNLWDVPVEYPWLTYAQWTATYGDILYLDTPRNPTVVINSVQAAVDLFEKRSRNYSDRPNFTMMKLAGWGNVMGFMRYSDQWRMRRRMFHQYFHLRAVTAYYPVQVKATSVLLQQLHKSPDAFVHHVRHHAGSVIMKIVYGYDVNPDGDQFVELVDRAMESARIAGNQGTFVVDYIPSLRYLPRWFPGANFLNLAHAWSKDVRNMKQSPFEYASQSLANGHAPSSFVSENLTKMKQFGTPENATHLEIIRDTAGVAFGAGTDTVRFHHFQSVLLLSYATKTVSVVLSTMLAFLLYPKVQAKAQAELDAVVGPTRLPNFDDRPQLPYIEAILSEALRWNPVVPLGISHRSVQEDVYRGYYIPAGATIVGNVWAMLHDEKDYPNPFIFDPDRFMSAEGKEPQPYPVAAFGFGRRICPGRYVASNTAWIAIASMASTLSFTKPAVDSESRDVEPSTTFTDGFLSFPLPFKCTIKARSARAQALIDSGGL</sequence>
<dbReference type="GO" id="GO:0004497">
    <property type="term" value="F:monooxygenase activity"/>
    <property type="evidence" value="ECO:0007669"/>
    <property type="project" value="UniProtKB-KW"/>
</dbReference>
<dbReference type="CDD" id="cd11065">
    <property type="entry name" value="CYP64-like"/>
    <property type="match status" value="1"/>
</dbReference>
<keyword evidence="5 14" id="KW-0349">Heme</keyword>
<comment type="similarity">
    <text evidence="4 15">Belongs to the cytochrome P450 family.</text>
</comment>
<dbReference type="GO" id="GO:0016020">
    <property type="term" value="C:membrane"/>
    <property type="evidence" value="ECO:0007669"/>
    <property type="project" value="UniProtKB-SubCell"/>
</dbReference>
<dbReference type="InterPro" id="IPR001128">
    <property type="entry name" value="Cyt_P450"/>
</dbReference>
<comment type="subcellular location">
    <subcellularLocation>
        <location evidence="2">Membrane</location>
        <topology evidence="2">Single-pass membrane protein</topology>
    </subcellularLocation>
</comment>
<evidence type="ECO:0000256" key="3">
    <source>
        <dbReference type="ARBA" id="ARBA00005179"/>
    </source>
</evidence>
<evidence type="ECO:0000256" key="12">
    <source>
        <dbReference type="ARBA" id="ARBA00023136"/>
    </source>
</evidence>
<dbReference type="EMBL" id="JAUEPR010000010">
    <property type="protein sequence ID" value="KAK0480066.1"/>
    <property type="molecule type" value="Genomic_DNA"/>
</dbReference>
<organism evidence="16 17">
    <name type="scientific">Armillaria novae-zelandiae</name>
    <dbReference type="NCBI Taxonomy" id="153914"/>
    <lineage>
        <taxon>Eukaryota</taxon>
        <taxon>Fungi</taxon>
        <taxon>Dikarya</taxon>
        <taxon>Basidiomycota</taxon>
        <taxon>Agaricomycotina</taxon>
        <taxon>Agaricomycetes</taxon>
        <taxon>Agaricomycetidae</taxon>
        <taxon>Agaricales</taxon>
        <taxon>Marasmiineae</taxon>
        <taxon>Physalacriaceae</taxon>
        <taxon>Armillaria</taxon>
    </lineage>
</organism>
<dbReference type="Proteomes" id="UP001175227">
    <property type="component" value="Unassembled WGS sequence"/>
</dbReference>
<evidence type="ECO:0000313" key="17">
    <source>
        <dbReference type="Proteomes" id="UP001175227"/>
    </source>
</evidence>
<evidence type="ECO:0000256" key="2">
    <source>
        <dbReference type="ARBA" id="ARBA00004167"/>
    </source>
</evidence>
<keyword evidence="12" id="KW-0472">Membrane</keyword>
<evidence type="ECO:0000256" key="7">
    <source>
        <dbReference type="ARBA" id="ARBA00022723"/>
    </source>
</evidence>
<comment type="pathway">
    <text evidence="3">Secondary metabolite biosynthesis.</text>
</comment>
<keyword evidence="13" id="KW-0325">Glycoprotein</keyword>
<evidence type="ECO:0000256" key="11">
    <source>
        <dbReference type="ARBA" id="ARBA00023033"/>
    </source>
</evidence>
<keyword evidence="9 15" id="KW-0560">Oxidoreductase</keyword>
<dbReference type="GO" id="GO:0005506">
    <property type="term" value="F:iron ion binding"/>
    <property type="evidence" value="ECO:0007669"/>
    <property type="project" value="InterPro"/>
</dbReference>
<dbReference type="InterPro" id="IPR050364">
    <property type="entry name" value="Cytochrome_P450_fung"/>
</dbReference>
<protein>
    <submittedName>
        <fullName evidence="16">Cytochrome P450</fullName>
    </submittedName>
</protein>
<dbReference type="SUPFAM" id="SSF48264">
    <property type="entry name" value="Cytochrome P450"/>
    <property type="match status" value="1"/>
</dbReference>
<dbReference type="PROSITE" id="PS00086">
    <property type="entry name" value="CYTOCHROME_P450"/>
    <property type="match status" value="1"/>
</dbReference>
<evidence type="ECO:0000256" key="10">
    <source>
        <dbReference type="ARBA" id="ARBA00023004"/>
    </source>
</evidence>
<evidence type="ECO:0000256" key="4">
    <source>
        <dbReference type="ARBA" id="ARBA00010617"/>
    </source>
</evidence>
<keyword evidence="8" id="KW-1133">Transmembrane helix</keyword>
<comment type="caution">
    <text evidence="16">The sequence shown here is derived from an EMBL/GenBank/DDBJ whole genome shotgun (WGS) entry which is preliminary data.</text>
</comment>
<feature type="binding site" description="axial binding residue" evidence="14">
    <location>
        <position position="453"/>
    </location>
    <ligand>
        <name>heme</name>
        <dbReference type="ChEBI" id="CHEBI:30413"/>
    </ligand>
    <ligandPart>
        <name>Fe</name>
        <dbReference type="ChEBI" id="CHEBI:18248"/>
    </ligandPart>
</feature>
<keyword evidence="6" id="KW-0812">Transmembrane</keyword>
<dbReference type="AlphaFoldDB" id="A0AA39PA60"/>
<evidence type="ECO:0000256" key="14">
    <source>
        <dbReference type="PIRSR" id="PIRSR602401-1"/>
    </source>
</evidence>
<dbReference type="InterPro" id="IPR017972">
    <property type="entry name" value="Cyt_P450_CS"/>
</dbReference>
<dbReference type="Pfam" id="PF00067">
    <property type="entry name" value="p450"/>
    <property type="match status" value="2"/>
</dbReference>
<dbReference type="GO" id="GO:0016705">
    <property type="term" value="F:oxidoreductase activity, acting on paired donors, with incorporation or reduction of molecular oxygen"/>
    <property type="evidence" value="ECO:0007669"/>
    <property type="project" value="InterPro"/>
</dbReference>
<dbReference type="PANTHER" id="PTHR46300:SF2">
    <property type="entry name" value="CYTOCHROME P450 MONOOXYGENASE ALNH-RELATED"/>
    <property type="match status" value="1"/>
</dbReference>
<keyword evidence="17" id="KW-1185">Reference proteome</keyword>
<evidence type="ECO:0000256" key="1">
    <source>
        <dbReference type="ARBA" id="ARBA00001971"/>
    </source>
</evidence>
<dbReference type="PRINTS" id="PR00463">
    <property type="entry name" value="EP450I"/>
</dbReference>
<keyword evidence="10 14" id="KW-0408">Iron</keyword>
<evidence type="ECO:0000256" key="15">
    <source>
        <dbReference type="RuleBase" id="RU000461"/>
    </source>
</evidence>
<proteinExistence type="inferred from homology"/>
<evidence type="ECO:0000256" key="8">
    <source>
        <dbReference type="ARBA" id="ARBA00022989"/>
    </source>
</evidence>
<dbReference type="GO" id="GO:0020037">
    <property type="term" value="F:heme binding"/>
    <property type="evidence" value="ECO:0007669"/>
    <property type="project" value="InterPro"/>
</dbReference>
<reference evidence="16" key="1">
    <citation type="submission" date="2023-06" db="EMBL/GenBank/DDBJ databases">
        <authorList>
            <consortium name="Lawrence Berkeley National Laboratory"/>
            <person name="Ahrendt S."/>
            <person name="Sahu N."/>
            <person name="Indic B."/>
            <person name="Wong-Bajracharya J."/>
            <person name="Merenyi Z."/>
            <person name="Ke H.-M."/>
            <person name="Monk M."/>
            <person name="Kocsube S."/>
            <person name="Drula E."/>
            <person name="Lipzen A."/>
            <person name="Balint B."/>
            <person name="Henrissat B."/>
            <person name="Andreopoulos B."/>
            <person name="Martin F.M."/>
            <person name="Harder C.B."/>
            <person name="Rigling D."/>
            <person name="Ford K.L."/>
            <person name="Foster G.D."/>
            <person name="Pangilinan J."/>
            <person name="Papanicolaou A."/>
            <person name="Barry K."/>
            <person name="LaButti K."/>
            <person name="Viragh M."/>
            <person name="Koriabine M."/>
            <person name="Yan M."/>
            <person name="Riley R."/>
            <person name="Champramary S."/>
            <person name="Plett K.L."/>
            <person name="Tsai I.J."/>
            <person name="Slot J."/>
            <person name="Sipos G."/>
            <person name="Plett J."/>
            <person name="Nagy L.G."/>
            <person name="Grigoriev I.V."/>
        </authorList>
    </citation>
    <scope>NUCLEOTIDE SEQUENCE</scope>
    <source>
        <strain evidence="16">ICMP 16352</strain>
    </source>
</reference>
<dbReference type="InterPro" id="IPR002401">
    <property type="entry name" value="Cyt_P450_E_grp-I"/>
</dbReference>
<dbReference type="Gene3D" id="1.10.630.10">
    <property type="entry name" value="Cytochrome P450"/>
    <property type="match status" value="1"/>
</dbReference>
<dbReference type="PRINTS" id="PR00385">
    <property type="entry name" value="P450"/>
</dbReference>
<evidence type="ECO:0000256" key="9">
    <source>
        <dbReference type="ARBA" id="ARBA00023002"/>
    </source>
</evidence>
<evidence type="ECO:0000313" key="16">
    <source>
        <dbReference type="EMBL" id="KAK0480066.1"/>
    </source>
</evidence>
<dbReference type="InterPro" id="IPR036396">
    <property type="entry name" value="Cyt_P450_sf"/>
</dbReference>
<name>A0AA39PA60_9AGAR</name>
<evidence type="ECO:0000256" key="6">
    <source>
        <dbReference type="ARBA" id="ARBA00022692"/>
    </source>
</evidence>
<dbReference type="PANTHER" id="PTHR46300">
    <property type="entry name" value="P450, PUTATIVE (EUROFUNG)-RELATED-RELATED"/>
    <property type="match status" value="1"/>
</dbReference>
<gene>
    <name evidence="16" type="ORF">IW261DRAFT_109906</name>
</gene>
<keyword evidence="7 14" id="KW-0479">Metal-binding</keyword>
<evidence type="ECO:0000256" key="5">
    <source>
        <dbReference type="ARBA" id="ARBA00022617"/>
    </source>
</evidence>
<accession>A0AA39PA60</accession>
<keyword evidence="11 15" id="KW-0503">Monooxygenase</keyword>
<evidence type="ECO:0000256" key="13">
    <source>
        <dbReference type="ARBA" id="ARBA00023180"/>
    </source>
</evidence>
<comment type="cofactor">
    <cofactor evidence="1 14">
        <name>heme</name>
        <dbReference type="ChEBI" id="CHEBI:30413"/>
    </cofactor>
</comment>